<dbReference type="EMBL" id="JAINUG010000419">
    <property type="protein sequence ID" value="KAJ8372024.1"/>
    <property type="molecule type" value="Genomic_DNA"/>
</dbReference>
<feature type="compositionally biased region" description="Basic and acidic residues" evidence="1">
    <location>
        <begin position="1"/>
        <end position="20"/>
    </location>
</feature>
<keyword evidence="3" id="KW-1185">Reference proteome</keyword>
<comment type="caution">
    <text evidence="2">The sequence shown here is derived from an EMBL/GenBank/DDBJ whole genome shotgun (WGS) entry which is preliminary data.</text>
</comment>
<protein>
    <submittedName>
        <fullName evidence="2">Uncharacterized protein</fullName>
    </submittedName>
</protein>
<feature type="region of interest" description="Disordered" evidence="1">
    <location>
        <begin position="1"/>
        <end position="93"/>
    </location>
</feature>
<dbReference type="Proteomes" id="UP001221898">
    <property type="component" value="Unassembled WGS sequence"/>
</dbReference>
<evidence type="ECO:0000256" key="1">
    <source>
        <dbReference type="SAM" id="MobiDB-lite"/>
    </source>
</evidence>
<evidence type="ECO:0000313" key="3">
    <source>
        <dbReference type="Proteomes" id="UP001221898"/>
    </source>
</evidence>
<dbReference type="AlphaFoldDB" id="A0AAD7R8S8"/>
<organism evidence="2 3">
    <name type="scientific">Aldrovandia affinis</name>
    <dbReference type="NCBI Taxonomy" id="143900"/>
    <lineage>
        <taxon>Eukaryota</taxon>
        <taxon>Metazoa</taxon>
        <taxon>Chordata</taxon>
        <taxon>Craniata</taxon>
        <taxon>Vertebrata</taxon>
        <taxon>Euteleostomi</taxon>
        <taxon>Actinopterygii</taxon>
        <taxon>Neopterygii</taxon>
        <taxon>Teleostei</taxon>
        <taxon>Notacanthiformes</taxon>
        <taxon>Halosauridae</taxon>
        <taxon>Aldrovandia</taxon>
    </lineage>
</organism>
<feature type="compositionally biased region" description="Basic and acidic residues" evidence="1">
    <location>
        <begin position="49"/>
        <end position="58"/>
    </location>
</feature>
<sequence length="93" mass="10250">MDVREDGGRPGRCIRKDRSEPGVSDASLQQAPGLRETPWRKNVTGKRQAYREGGKWFHDTTSPPQPYLQPSPFAPLPSVGNTAARKAGKTAYL</sequence>
<accession>A0AAD7R8S8</accession>
<name>A0AAD7R8S8_9TELE</name>
<reference evidence="2" key="1">
    <citation type="journal article" date="2023" name="Science">
        <title>Genome structures resolve the early diversification of teleost fishes.</title>
        <authorList>
            <person name="Parey E."/>
            <person name="Louis A."/>
            <person name="Montfort J."/>
            <person name="Bouchez O."/>
            <person name="Roques C."/>
            <person name="Iampietro C."/>
            <person name="Lluch J."/>
            <person name="Castinel A."/>
            <person name="Donnadieu C."/>
            <person name="Desvignes T."/>
            <person name="Floi Bucao C."/>
            <person name="Jouanno E."/>
            <person name="Wen M."/>
            <person name="Mejri S."/>
            <person name="Dirks R."/>
            <person name="Jansen H."/>
            <person name="Henkel C."/>
            <person name="Chen W.J."/>
            <person name="Zahm M."/>
            <person name="Cabau C."/>
            <person name="Klopp C."/>
            <person name="Thompson A.W."/>
            <person name="Robinson-Rechavi M."/>
            <person name="Braasch I."/>
            <person name="Lecointre G."/>
            <person name="Bobe J."/>
            <person name="Postlethwait J.H."/>
            <person name="Berthelot C."/>
            <person name="Roest Crollius H."/>
            <person name="Guiguen Y."/>
        </authorList>
    </citation>
    <scope>NUCLEOTIDE SEQUENCE</scope>
    <source>
        <strain evidence="2">NC1722</strain>
    </source>
</reference>
<evidence type="ECO:0000313" key="2">
    <source>
        <dbReference type="EMBL" id="KAJ8372024.1"/>
    </source>
</evidence>
<feature type="compositionally biased region" description="Pro residues" evidence="1">
    <location>
        <begin position="63"/>
        <end position="75"/>
    </location>
</feature>
<proteinExistence type="predicted"/>
<gene>
    <name evidence="2" type="ORF">AAFF_G00295360</name>
</gene>